<evidence type="ECO:0000259" key="8">
    <source>
        <dbReference type="PROSITE" id="PS50850"/>
    </source>
</evidence>
<feature type="transmembrane region" description="Helical" evidence="7">
    <location>
        <begin position="48"/>
        <end position="65"/>
    </location>
</feature>
<dbReference type="AlphaFoldDB" id="A0AAW1UER7"/>
<dbReference type="Pfam" id="PF00083">
    <property type="entry name" value="Sugar_tr"/>
    <property type="match status" value="1"/>
</dbReference>
<dbReference type="PANTHER" id="PTHR23511:SF36">
    <property type="entry name" value="EG:BACR7A4.13 PROTEIN-RELATED"/>
    <property type="match status" value="1"/>
</dbReference>
<dbReference type="InterPro" id="IPR005828">
    <property type="entry name" value="MFS_sugar_transport-like"/>
</dbReference>
<keyword evidence="4 7" id="KW-0812">Transmembrane</keyword>
<keyword evidence="10" id="KW-1185">Reference proteome</keyword>
<keyword evidence="6 7" id="KW-0472">Membrane</keyword>
<dbReference type="GO" id="GO:0022857">
    <property type="term" value="F:transmembrane transporter activity"/>
    <property type="evidence" value="ECO:0007669"/>
    <property type="project" value="InterPro"/>
</dbReference>
<dbReference type="EMBL" id="JARQZJ010000061">
    <property type="protein sequence ID" value="KAK9879261.1"/>
    <property type="molecule type" value="Genomic_DNA"/>
</dbReference>
<dbReference type="PROSITE" id="PS50850">
    <property type="entry name" value="MFS"/>
    <property type="match status" value="1"/>
</dbReference>
<accession>A0AAW1UER7</accession>
<proteinExistence type="inferred from homology"/>
<keyword evidence="3" id="KW-0813">Transport</keyword>
<name>A0AAW1UER7_9CUCU</name>
<comment type="caution">
    <text evidence="9">The sequence shown here is derived from an EMBL/GenBank/DDBJ whole genome shotgun (WGS) entry which is preliminary data.</text>
</comment>
<feature type="domain" description="Major facilitator superfamily (MFS) profile" evidence="8">
    <location>
        <begin position="1"/>
        <end position="236"/>
    </location>
</feature>
<dbReference type="Proteomes" id="UP001431783">
    <property type="component" value="Unassembled WGS sequence"/>
</dbReference>
<evidence type="ECO:0000256" key="7">
    <source>
        <dbReference type="SAM" id="Phobius"/>
    </source>
</evidence>
<sequence>MSSGLIWGVLCDTLGRKKLLCIGNFLDALFVIIGSLSQSFTVLTVSKFFGGFVANGPFAALTAYLSECHSAKYRARIQMVLGIIYSLAMIILPSVAGIILPMDISVNILNYLNIHSWNIYVFLTATPAILAGCCFIFVPESPKFLMTSGKNDQALEVFKTIYSLNTGRPRNTYPISRLVVEKERKITEFGDKNVHKKEGTMQAFLFELITIRSMFFPPLLKNTLLVCGLQFSLVMR</sequence>
<evidence type="ECO:0000256" key="6">
    <source>
        <dbReference type="ARBA" id="ARBA00023136"/>
    </source>
</evidence>
<feature type="transmembrane region" description="Helical" evidence="7">
    <location>
        <begin position="77"/>
        <end position="99"/>
    </location>
</feature>
<feature type="transmembrane region" description="Helical" evidence="7">
    <location>
        <begin position="119"/>
        <end position="138"/>
    </location>
</feature>
<evidence type="ECO:0000313" key="10">
    <source>
        <dbReference type="Proteomes" id="UP001431783"/>
    </source>
</evidence>
<evidence type="ECO:0000256" key="3">
    <source>
        <dbReference type="ARBA" id="ARBA00022448"/>
    </source>
</evidence>
<evidence type="ECO:0000256" key="1">
    <source>
        <dbReference type="ARBA" id="ARBA00004141"/>
    </source>
</evidence>
<dbReference type="InterPro" id="IPR020846">
    <property type="entry name" value="MFS_dom"/>
</dbReference>
<dbReference type="InterPro" id="IPR036259">
    <property type="entry name" value="MFS_trans_sf"/>
</dbReference>
<evidence type="ECO:0000313" key="9">
    <source>
        <dbReference type="EMBL" id="KAK9879261.1"/>
    </source>
</evidence>
<evidence type="ECO:0000256" key="5">
    <source>
        <dbReference type="ARBA" id="ARBA00022989"/>
    </source>
</evidence>
<evidence type="ECO:0000256" key="2">
    <source>
        <dbReference type="ARBA" id="ARBA00008335"/>
    </source>
</evidence>
<organism evidence="9 10">
    <name type="scientific">Henosepilachna vigintioctopunctata</name>
    <dbReference type="NCBI Taxonomy" id="420089"/>
    <lineage>
        <taxon>Eukaryota</taxon>
        <taxon>Metazoa</taxon>
        <taxon>Ecdysozoa</taxon>
        <taxon>Arthropoda</taxon>
        <taxon>Hexapoda</taxon>
        <taxon>Insecta</taxon>
        <taxon>Pterygota</taxon>
        <taxon>Neoptera</taxon>
        <taxon>Endopterygota</taxon>
        <taxon>Coleoptera</taxon>
        <taxon>Polyphaga</taxon>
        <taxon>Cucujiformia</taxon>
        <taxon>Coccinelloidea</taxon>
        <taxon>Coccinellidae</taxon>
        <taxon>Epilachninae</taxon>
        <taxon>Epilachnini</taxon>
        <taxon>Henosepilachna</taxon>
    </lineage>
</organism>
<keyword evidence="5 7" id="KW-1133">Transmembrane helix</keyword>
<protein>
    <recommendedName>
        <fullName evidence="8">Major facilitator superfamily (MFS) profile domain-containing protein</fullName>
    </recommendedName>
</protein>
<reference evidence="9 10" key="1">
    <citation type="submission" date="2023-03" db="EMBL/GenBank/DDBJ databases">
        <title>Genome insight into feeding habits of ladybird beetles.</title>
        <authorList>
            <person name="Li H.-S."/>
            <person name="Huang Y.-H."/>
            <person name="Pang H."/>
        </authorList>
    </citation>
    <scope>NUCLEOTIDE SEQUENCE [LARGE SCALE GENOMIC DNA]</scope>
    <source>
        <strain evidence="9">SYSU_2023b</strain>
        <tissue evidence="9">Whole body</tissue>
    </source>
</reference>
<evidence type="ECO:0000256" key="4">
    <source>
        <dbReference type="ARBA" id="ARBA00022692"/>
    </source>
</evidence>
<dbReference type="PANTHER" id="PTHR23511">
    <property type="entry name" value="SYNAPTIC VESICLE GLYCOPROTEIN 2"/>
    <property type="match status" value="1"/>
</dbReference>
<gene>
    <name evidence="9" type="ORF">WA026_004111</name>
</gene>
<feature type="transmembrane region" description="Helical" evidence="7">
    <location>
        <begin position="19"/>
        <end position="36"/>
    </location>
</feature>
<dbReference type="GO" id="GO:0016020">
    <property type="term" value="C:membrane"/>
    <property type="evidence" value="ECO:0007669"/>
    <property type="project" value="UniProtKB-SubCell"/>
</dbReference>
<dbReference type="SUPFAM" id="SSF103473">
    <property type="entry name" value="MFS general substrate transporter"/>
    <property type="match status" value="1"/>
</dbReference>
<dbReference type="Gene3D" id="1.20.1250.20">
    <property type="entry name" value="MFS general substrate transporter like domains"/>
    <property type="match status" value="1"/>
</dbReference>
<comment type="similarity">
    <text evidence="2">Belongs to the major facilitator superfamily.</text>
</comment>
<comment type="subcellular location">
    <subcellularLocation>
        <location evidence="1">Membrane</location>
        <topology evidence="1">Multi-pass membrane protein</topology>
    </subcellularLocation>
</comment>